<proteinExistence type="predicted"/>
<dbReference type="CDD" id="cd05636">
    <property type="entry name" value="LbH_G1P_TT_C_like"/>
    <property type="match status" value="1"/>
</dbReference>
<keyword evidence="2" id="KW-0012">Acyltransferase</keyword>
<evidence type="ECO:0000313" key="4">
    <source>
        <dbReference type="EMBL" id="HGV55000.1"/>
    </source>
</evidence>
<dbReference type="Gene3D" id="2.160.10.10">
    <property type="entry name" value="Hexapeptide repeat proteins"/>
    <property type="match status" value="1"/>
</dbReference>
<evidence type="ECO:0000259" key="3">
    <source>
        <dbReference type="Pfam" id="PF25087"/>
    </source>
</evidence>
<dbReference type="SUPFAM" id="SSF51161">
    <property type="entry name" value="Trimeric LpxA-like enzymes"/>
    <property type="match status" value="1"/>
</dbReference>
<dbReference type="EMBL" id="DSZU01000044">
    <property type="protein sequence ID" value="HGV55000.1"/>
    <property type="molecule type" value="Genomic_DNA"/>
</dbReference>
<evidence type="ECO:0000256" key="1">
    <source>
        <dbReference type="ARBA" id="ARBA00022679"/>
    </source>
</evidence>
<accession>A0A832LX92</accession>
<name>A0A832LX92_9BACT</name>
<keyword evidence="1" id="KW-0808">Transferase</keyword>
<sequence length="262" mass="28926">MLGWQEIREEFFETLERENIYDLLRDHYPWEVLKKLKNYLLDTLPELPRSIPTERPLPETLFLTVEGEVIPLTELTLEGGRAFFKGDEVKGALLYAGAIIVGRRIFFEEGVILEPTAYVEAPAYFSKHTQIRHGAYVRGSVYTGVGAVIGHTTEVKNSILLSGAKAAHFAYVGDSILGAQVNLGAGTKLANLKFLKKEITFEIKGFRFSTGLKKMGAILGDRVQTGCNAVLQPGSLFGKESLIYPGVTAPSGYFPPKTKLKA</sequence>
<dbReference type="PANTHER" id="PTHR43584:SF8">
    <property type="entry name" value="N-ACETYLMURAMATE ALPHA-1-PHOSPHATE URIDYLYLTRANSFERASE"/>
    <property type="match status" value="1"/>
</dbReference>
<protein>
    <recommendedName>
        <fullName evidence="3">Mannose-1-phosphate guanyltransferase C-terminal domain-containing protein</fullName>
    </recommendedName>
</protein>
<dbReference type="InterPro" id="IPR011004">
    <property type="entry name" value="Trimer_LpxA-like_sf"/>
</dbReference>
<dbReference type="InterPro" id="IPR050065">
    <property type="entry name" value="GlmU-like"/>
</dbReference>
<dbReference type="Pfam" id="PF25087">
    <property type="entry name" value="GMPPB_C"/>
    <property type="match status" value="1"/>
</dbReference>
<feature type="domain" description="Mannose-1-phosphate guanyltransferase C-terminal" evidence="3">
    <location>
        <begin position="122"/>
        <end position="226"/>
    </location>
</feature>
<reference evidence="4" key="1">
    <citation type="journal article" date="2020" name="mSystems">
        <title>Genome- and Community-Level Interaction Insights into Carbon Utilization and Element Cycling Functions of Hydrothermarchaeota in Hydrothermal Sediment.</title>
        <authorList>
            <person name="Zhou Z."/>
            <person name="Liu Y."/>
            <person name="Xu W."/>
            <person name="Pan J."/>
            <person name="Luo Z.H."/>
            <person name="Li M."/>
        </authorList>
    </citation>
    <scope>NUCLEOTIDE SEQUENCE [LARGE SCALE GENOMIC DNA]</scope>
    <source>
        <strain evidence="4">SpSt-605</strain>
    </source>
</reference>
<gene>
    <name evidence="4" type="ORF">ENT73_02775</name>
</gene>
<dbReference type="GO" id="GO:0016779">
    <property type="term" value="F:nucleotidyltransferase activity"/>
    <property type="evidence" value="ECO:0007669"/>
    <property type="project" value="UniProtKB-ARBA"/>
</dbReference>
<dbReference type="AlphaFoldDB" id="A0A832LX92"/>
<comment type="caution">
    <text evidence="4">The sequence shown here is derived from an EMBL/GenBank/DDBJ whole genome shotgun (WGS) entry which is preliminary data.</text>
</comment>
<dbReference type="InterPro" id="IPR056729">
    <property type="entry name" value="GMPPB_C"/>
</dbReference>
<dbReference type="GO" id="GO:0016746">
    <property type="term" value="F:acyltransferase activity"/>
    <property type="evidence" value="ECO:0007669"/>
    <property type="project" value="UniProtKB-KW"/>
</dbReference>
<evidence type="ECO:0000256" key="2">
    <source>
        <dbReference type="ARBA" id="ARBA00023315"/>
    </source>
</evidence>
<organism evidence="4">
    <name type="scientific">Caldimicrobium thiodismutans</name>
    <dbReference type="NCBI Taxonomy" id="1653476"/>
    <lineage>
        <taxon>Bacteria</taxon>
        <taxon>Pseudomonadati</taxon>
        <taxon>Thermodesulfobacteriota</taxon>
        <taxon>Thermodesulfobacteria</taxon>
        <taxon>Thermodesulfobacteriales</taxon>
        <taxon>Thermodesulfobacteriaceae</taxon>
        <taxon>Caldimicrobium</taxon>
    </lineage>
</organism>
<dbReference type="PANTHER" id="PTHR43584">
    <property type="entry name" value="NUCLEOTIDYL TRANSFERASE"/>
    <property type="match status" value="1"/>
</dbReference>